<organism evidence="1 2">
    <name type="scientific">Liparis tanakae</name>
    <name type="common">Tanaka's snailfish</name>
    <dbReference type="NCBI Taxonomy" id="230148"/>
    <lineage>
        <taxon>Eukaryota</taxon>
        <taxon>Metazoa</taxon>
        <taxon>Chordata</taxon>
        <taxon>Craniata</taxon>
        <taxon>Vertebrata</taxon>
        <taxon>Euteleostomi</taxon>
        <taxon>Actinopterygii</taxon>
        <taxon>Neopterygii</taxon>
        <taxon>Teleostei</taxon>
        <taxon>Neoteleostei</taxon>
        <taxon>Acanthomorphata</taxon>
        <taxon>Eupercaria</taxon>
        <taxon>Perciformes</taxon>
        <taxon>Cottioidei</taxon>
        <taxon>Cottales</taxon>
        <taxon>Liparidae</taxon>
        <taxon>Liparis</taxon>
    </lineage>
</organism>
<evidence type="ECO:0000313" key="2">
    <source>
        <dbReference type="Proteomes" id="UP000314294"/>
    </source>
</evidence>
<sequence>MTRWREMLKMIGPRATELKCTNGIIWRPIFLMAAANNATSRLSSPNVTFTISSFASAGRHKEKVLTII</sequence>
<dbReference type="AlphaFoldDB" id="A0A4Z2FTQ0"/>
<comment type="caution">
    <text evidence="1">The sequence shown here is derived from an EMBL/GenBank/DDBJ whole genome shotgun (WGS) entry which is preliminary data.</text>
</comment>
<name>A0A4Z2FTQ0_9TELE</name>
<reference evidence="1 2" key="1">
    <citation type="submission" date="2019-03" db="EMBL/GenBank/DDBJ databases">
        <title>First draft genome of Liparis tanakae, snailfish: a comprehensive survey of snailfish specific genes.</title>
        <authorList>
            <person name="Kim W."/>
            <person name="Song I."/>
            <person name="Jeong J.-H."/>
            <person name="Kim D."/>
            <person name="Kim S."/>
            <person name="Ryu S."/>
            <person name="Song J.Y."/>
            <person name="Lee S.K."/>
        </authorList>
    </citation>
    <scope>NUCLEOTIDE SEQUENCE [LARGE SCALE GENOMIC DNA]</scope>
    <source>
        <tissue evidence="1">Muscle</tissue>
    </source>
</reference>
<protein>
    <submittedName>
        <fullName evidence="1">Uncharacterized protein</fullName>
    </submittedName>
</protein>
<dbReference type="EMBL" id="SRLO01000892">
    <property type="protein sequence ID" value="TNN44627.1"/>
    <property type="molecule type" value="Genomic_DNA"/>
</dbReference>
<evidence type="ECO:0000313" key="1">
    <source>
        <dbReference type="EMBL" id="TNN44627.1"/>
    </source>
</evidence>
<proteinExistence type="predicted"/>
<dbReference type="Proteomes" id="UP000314294">
    <property type="component" value="Unassembled WGS sequence"/>
</dbReference>
<accession>A0A4Z2FTQ0</accession>
<keyword evidence="2" id="KW-1185">Reference proteome</keyword>
<gene>
    <name evidence="1" type="ORF">EYF80_045160</name>
</gene>